<gene>
    <name evidence="6" type="ORF">CYNAS_LOCUS1977</name>
</gene>
<name>A0AA36DNV4_CYLNA</name>
<dbReference type="Pfam" id="PF01060">
    <property type="entry name" value="TTR-52"/>
    <property type="match status" value="1"/>
</dbReference>
<protein>
    <submittedName>
        <fullName evidence="6">Uncharacterized protein</fullName>
    </submittedName>
</protein>
<proteinExistence type="inferred from homology"/>
<dbReference type="Gene3D" id="2.60.40.3330">
    <property type="match status" value="1"/>
</dbReference>
<dbReference type="EMBL" id="CATQJL010000001">
    <property type="protein sequence ID" value="CAJ0589994.1"/>
    <property type="molecule type" value="Genomic_DNA"/>
</dbReference>
<feature type="signal peptide" evidence="5">
    <location>
        <begin position="1"/>
        <end position="17"/>
    </location>
</feature>
<evidence type="ECO:0000313" key="7">
    <source>
        <dbReference type="Proteomes" id="UP001176961"/>
    </source>
</evidence>
<evidence type="ECO:0000256" key="3">
    <source>
        <dbReference type="ARBA" id="ARBA00022525"/>
    </source>
</evidence>
<reference evidence="6" key="1">
    <citation type="submission" date="2023-07" db="EMBL/GenBank/DDBJ databases">
        <authorList>
            <consortium name="CYATHOMIX"/>
        </authorList>
    </citation>
    <scope>NUCLEOTIDE SEQUENCE</scope>
    <source>
        <strain evidence="6">N/A</strain>
    </source>
</reference>
<keyword evidence="4 5" id="KW-0732">Signal</keyword>
<evidence type="ECO:0000256" key="1">
    <source>
        <dbReference type="ARBA" id="ARBA00004613"/>
    </source>
</evidence>
<evidence type="ECO:0000256" key="4">
    <source>
        <dbReference type="ARBA" id="ARBA00022729"/>
    </source>
</evidence>
<organism evidence="6 7">
    <name type="scientific">Cylicocyclus nassatus</name>
    <name type="common">Nematode worm</name>
    <dbReference type="NCBI Taxonomy" id="53992"/>
    <lineage>
        <taxon>Eukaryota</taxon>
        <taxon>Metazoa</taxon>
        <taxon>Ecdysozoa</taxon>
        <taxon>Nematoda</taxon>
        <taxon>Chromadorea</taxon>
        <taxon>Rhabditida</taxon>
        <taxon>Rhabditina</taxon>
        <taxon>Rhabditomorpha</taxon>
        <taxon>Strongyloidea</taxon>
        <taxon>Strongylidae</taxon>
        <taxon>Cylicocyclus</taxon>
    </lineage>
</organism>
<dbReference type="InterPro" id="IPR001534">
    <property type="entry name" value="Transthyretin-like"/>
</dbReference>
<accession>A0AA36DNV4</accession>
<dbReference type="GO" id="GO:0009986">
    <property type="term" value="C:cell surface"/>
    <property type="evidence" value="ECO:0007669"/>
    <property type="project" value="InterPro"/>
</dbReference>
<keyword evidence="3" id="KW-0964">Secreted</keyword>
<keyword evidence="7" id="KW-1185">Reference proteome</keyword>
<dbReference type="GO" id="GO:0005576">
    <property type="term" value="C:extracellular region"/>
    <property type="evidence" value="ECO:0007669"/>
    <property type="project" value="UniProtKB-SubCell"/>
</dbReference>
<dbReference type="AlphaFoldDB" id="A0AA36DNV4"/>
<comment type="subcellular location">
    <subcellularLocation>
        <location evidence="1">Secreted</location>
    </subcellularLocation>
</comment>
<dbReference type="Proteomes" id="UP001176961">
    <property type="component" value="Unassembled WGS sequence"/>
</dbReference>
<evidence type="ECO:0000256" key="2">
    <source>
        <dbReference type="ARBA" id="ARBA00010112"/>
    </source>
</evidence>
<dbReference type="PANTHER" id="PTHR21700:SF30">
    <property type="entry name" value="TRANSTHYRETIN-LIKE FAMILY PROTEIN"/>
    <property type="match status" value="1"/>
</dbReference>
<comment type="similarity">
    <text evidence="2">Belongs to the nematode transthyretin-like family.</text>
</comment>
<dbReference type="InterPro" id="IPR038479">
    <property type="entry name" value="Transthyretin-like_sf"/>
</dbReference>
<dbReference type="PANTHER" id="PTHR21700">
    <property type="entry name" value="TRANSTHYRETIN-LIKE FAMILY PROTEIN-RELATED"/>
    <property type="match status" value="1"/>
</dbReference>
<sequence length="140" mass="15933">MKSSPLLLAALLVGVHGKMQNITVKGFTVCREEVMPGVQVELWQRHLCFPDRLLDTMVTSKNGRFIVKGREDDSLHYQTFLKFTHTCNVAWVCRRVTELGIPESEIGTVYDLSAVVLTGMSEVDRLQCFEMTTSRHCREL</sequence>
<evidence type="ECO:0000256" key="5">
    <source>
        <dbReference type="SAM" id="SignalP"/>
    </source>
</evidence>
<evidence type="ECO:0000313" key="6">
    <source>
        <dbReference type="EMBL" id="CAJ0589994.1"/>
    </source>
</evidence>
<comment type="caution">
    <text evidence="6">The sequence shown here is derived from an EMBL/GenBank/DDBJ whole genome shotgun (WGS) entry which is preliminary data.</text>
</comment>
<feature type="chain" id="PRO_5041367793" evidence="5">
    <location>
        <begin position="18"/>
        <end position="140"/>
    </location>
</feature>